<dbReference type="PRINTS" id="PR00035">
    <property type="entry name" value="HTHGNTR"/>
</dbReference>
<dbReference type="RefSeq" id="WP_201687992.1">
    <property type="nucleotide sequence ID" value="NZ_JAEQND010000003.1"/>
</dbReference>
<dbReference type="Pfam" id="PF07729">
    <property type="entry name" value="FCD"/>
    <property type="match status" value="1"/>
</dbReference>
<accession>A0ABS1JKL3</accession>
<dbReference type="PANTHER" id="PTHR43537:SF24">
    <property type="entry name" value="GLUCONATE OPERON TRANSCRIPTIONAL REPRESSOR"/>
    <property type="match status" value="1"/>
</dbReference>
<dbReference type="Gene3D" id="1.10.10.10">
    <property type="entry name" value="Winged helix-like DNA-binding domain superfamily/Winged helix DNA-binding domain"/>
    <property type="match status" value="1"/>
</dbReference>
<evidence type="ECO:0000256" key="1">
    <source>
        <dbReference type="ARBA" id="ARBA00023015"/>
    </source>
</evidence>
<dbReference type="EMBL" id="JAEQND010000003">
    <property type="protein sequence ID" value="MBL0424759.1"/>
    <property type="molecule type" value="Genomic_DNA"/>
</dbReference>
<dbReference type="PANTHER" id="PTHR43537">
    <property type="entry name" value="TRANSCRIPTIONAL REGULATOR, GNTR FAMILY"/>
    <property type="match status" value="1"/>
</dbReference>
<dbReference type="SMART" id="SM00345">
    <property type="entry name" value="HTH_GNTR"/>
    <property type="match status" value="1"/>
</dbReference>
<protein>
    <submittedName>
        <fullName evidence="5">GntR family transcriptional regulator</fullName>
    </submittedName>
</protein>
<evidence type="ECO:0000256" key="2">
    <source>
        <dbReference type="ARBA" id="ARBA00023125"/>
    </source>
</evidence>
<evidence type="ECO:0000313" key="5">
    <source>
        <dbReference type="EMBL" id="MBL0424759.1"/>
    </source>
</evidence>
<feature type="domain" description="HTH gntR-type" evidence="4">
    <location>
        <begin position="14"/>
        <end position="81"/>
    </location>
</feature>
<dbReference type="InterPro" id="IPR036390">
    <property type="entry name" value="WH_DNA-bd_sf"/>
</dbReference>
<dbReference type="PROSITE" id="PS50949">
    <property type="entry name" value="HTH_GNTR"/>
    <property type="match status" value="1"/>
</dbReference>
<dbReference type="SUPFAM" id="SSF46785">
    <property type="entry name" value="Winged helix' DNA-binding domain"/>
    <property type="match status" value="1"/>
</dbReference>
<gene>
    <name evidence="5" type="ORF">JI746_06535</name>
</gene>
<organism evidence="5 6">
    <name type="scientific">Ramlibacter alkalitolerans</name>
    <dbReference type="NCBI Taxonomy" id="2039631"/>
    <lineage>
        <taxon>Bacteria</taxon>
        <taxon>Pseudomonadati</taxon>
        <taxon>Pseudomonadota</taxon>
        <taxon>Betaproteobacteria</taxon>
        <taxon>Burkholderiales</taxon>
        <taxon>Comamonadaceae</taxon>
        <taxon>Ramlibacter</taxon>
    </lineage>
</organism>
<evidence type="ECO:0000313" key="6">
    <source>
        <dbReference type="Proteomes" id="UP000622707"/>
    </source>
</evidence>
<dbReference type="SUPFAM" id="SSF48008">
    <property type="entry name" value="GntR ligand-binding domain-like"/>
    <property type="match status" value="1"/>
</dbReference>
<dbReference type="InterPro" id="IPR036388">
    <property type="entry name" value="WH-like_DNA-bd_sf"/>
</dbReference>
<reference evidence="5 6" key="1">
    <citation type="journal article" date="2017" name="Int. J. Syst. Evol. Microbiol.">
        <title>Ramlibacter alkalitolerans sp. nov., alkali-tolerant bacterium isolated from soil of ginseng.</title>
        <authorList>
            <person name="Lee D.H."/>
            <person name="Cha C.J."/>
        </authorList>
    </citation>
    <scope>NUCLEOTIDE SEQUENCE [LARGE SCALE GENOMIC DNA]</scope>
    <source>
        <strain evidence="5 6">KACC 19305</strain>
    </source>
</reference>
<keyword evidence="3" id="KW-0804">Transcription</keyword>
<dbReference type="Gene3D" id="1.20.120.530">
    <property type="entry name" value="GntR ligand-binding domain-like"/>
    <property type="match status" value="1"/>
</dbReference>
<name>A0ABS1JKL3_9BURK</name>
<dbReference type="SMART" id="SM00895">
    <property type="entry name" value="FCD"/>
    <property type="match status" value="1"/>
</dbReference>
<dbReference type="CDD" id="cd07377">
    <property type="entry name" value="WHTH_GntR"/>
    <property type="match status" value="1"/>
</dbReference>
<evidence type="ECO:0000256" key="3">
    <source>
        <dbReference type="ARBA" id="ARBA00023163"/>
    </source>
</evidence>
<dbReference type="InterPro" id="IPR011711">
    <property type="entry name" value="GntR_C"/>
</dbReference>
<comment type="caution">
    <text evidence="5">The sequence shown here is derived from an EMBL/GenBank/DDBJ whole genome shotgun (WGS) entry which is preliminary data.</text>
</comment>
<sequence>MNLDEYAAGLTINPTMTDSVTRLLRQAILRGALPGGTVLRQEEVARKFGVSRVPVREALLKLEGEGLVETQPRRGVVVTALSTEDFEEILEMRLALETVAIERAAQRFTRADTDAALAVVERARAIMRSASESHAAAEFEGRWGELNWEFHQRLYAPAGRPRLLAAIDNLQQLFARHMRMHIEQSDPMVPLQQRSEANTLEWAAVLNEHEQMALACSRNDAATAVALLKRHIAEHGLELVRAVREQQDAAQPAEAPRAAISRR</sequence>
<proteinExistence type="predicted"/>
<dbReference type="Pfam" id="PF00392">
    <property type="entry name" value="GntR"/>
    <property type="match status" value="1"/>
</dbReference>
<evidence type="ECO:0000259" key="4">
    <source>
        <dbReference type="PROSITE" id="PS50949"/>
    </source>
</evidence>
<keyword evidence="1" id="KW-0805">Transcription regulation</keyword>
<dbReference type="InterPro" id="IPR008920">
    <property type="entry name" value="TF_FadR/GntR_C"/>
</dbReference>
<dbReference type="Proteomes" id="UP000622707">
    <property type="component" value="Unassembled WGS sequence"/>
</dbReference>
<dbReference type="InterPro" id="IPR000524">
    <property type="entry name" value="Tscrpt_reg_HTH_GntR"/>
</dbReference>
<keyword evidence="2" id="KW-0238">DNA-binding</keyword>
<keyword evidence="6" id="KW-1185">Reference proteome</keyword>